<evidence type="ECO:0000313" key="2">
    <source>
        <dbReference type="Proteomes" id="UP000430692"/>
    </source>
</evidence>
<dbReference type="PANTHER" id="PTHR38567:SF1">
    <property type="entry name" value="DUF4291 DOMAIN-CONTAINING PROTEIN"/>
    <property type="match status" value="1"/>
</dbReference>
<dbReference type="PANTHER" id="PTHR38567">
    <property type="entry name" value="DUF4291 DOMAIN-CONTAINING PROTEIN"/>
    <property type="match status" value="1"/>
</dbReference>
<keyword evidence="2" id="KW-1185">Reference proteome</keyword>
<evidence type="ECO:0000313" key="1">
    <source>
        <dbReference type="EMBL" id="MXQ54930.1"/>
    </source>
</evidence>
<comment type="caution">
    <text evidence="1">The sequence shown here is derived from an EMBL/GenBank/DDBJ whole genome shotgun (WGS) entry which is preliminary data.</text>
</comment>
<dbReference type="EMBL" id="WUUL01000010">
    <property type="protein sequence ID" value="MXQ54930.1"/>
    <property type="molecule type" value="Genomic_DNA"/>
</dbReference>
<dbReference type="Pfam" id="PF14124">
    <property type="entry name" value="DUF4291"/>
    <property type="match status" value="1"/>
</dbReference>
<name>A0A6I4VYD0_9BACL</name>
<gene>
    <name evidence="1" type="ORF">GSM42_14630</name>
</gene>
<proteinExistence type="predicted"/>
<protein>
    <submittedName>
        <fullName evidence="1">DUF4291 family protein</fullName>
    </submittedName>
</protein>
<dbReference type="InterPro" id="IPR025633">
    <property type="entry name" value="DUF4291"/>
</dbReference>
<dbReference type="RefSeq" id="WP_160802283.1">
    <property type="nucleotide sequence ID" value="NZ_WUUL01000010.1"/>
</dbReference>
<dbReference type="Proteomes" id="UP000430692">
    <property type="component" value="Unassembled WGS sequence"/>
</dbReference>
<reference evidence="1 2" key="1">
    <citation type="submission" date="2019-12" db="EMBL/GenBank/DDBJ databases">
        <title>Whole-genome analyses of novel actinobacteria.</title>
        <authorList>
            <person name="Sahin N."/>
            <person name="Saygin H."/>
        </authorList>
    </citation>
    <scope>NUCLEOTIDE SEQUENCE [LARGE SCALE GENOMIC DNA]</scope>
    <source>
        <strain evidence="1 2">KC615</strain>
    </source>
</reference>
<sequence length="207" mass="24365">MSFITPTNYIEQKKQWPERGKHILATYDENSIIMYQAYNPKIGIYAAQNQKFGGDFSMNRMTWIKPNFLWMMYRSGWGTKVNQEVTLAIRLKRDGFEQILRSAVHSSYQSLYGTEENWKQAVKESTVRLQWDPDHDPFGRKEERKAIQLGLRGESLKRYVSEWIIEIEDISSFVAEQRQILQEHNLSKLMVPSETVFQPIYKSSALD</sequence>
<organism evidence="1 2">
    <name type="scientific">Shimazuella alba</name>
    <dbReference type="NCBI Taxonomy" id="2690964"/>
    <lineage>
        <taxon>Bacteria</taxon>
        <taxon>Bacillati</taxon>
        <taxon>Bacillota</taxon>
        <taxon>Bacilli</taxon>
        <taxon>Bacillales</taxon>
        <taxon>Thermoactinomycetaceae</taxon>
        <taxon>Shimazuella</taxon>
    </lineage>
</organism>
<dbReference type="AlphaFoldDB" id="A0A6I4VYD0"/>
<accession>A0A6I4VYD0</accession>